<comment type="caution">
    <text evidence="1">The sequence shown here is derived from an EMBL/GenBank/DDBJ whole genome shotgun (WGS) entry which is preliminary data.</text>
</comment>
<sequence length="64" mass="7436">MDERFSTLRPRNRHQVKPTKFCLIVLNMKETHPMADPMAAVKSEIEHSNLLMMEHTQECIPASD</sequence>
<evidence type="ECO:0000313" key="2">
    <source>
        <dbReference type="Proteomes" id="UP001642483"/>
    </source>
</evidence>
<reference evidence="1 2" key="1">
    <citation type="submission" date="2024-02" db="EMBL/GenBank/DDBJ databases">
        <authorList>
            <person name="Daric V."/>
            <person name="Darras S."/>
        </authorList>
    </citation>
    <scope>NUCLEOTIDE SEQUENCE [LARGE SCALE GENOMIC DNA]</scope>
</reference>
<protein>
    <submittedName>
        <fullName evidence="1">Uncharacterized protein</fullName>
    </submittedName>
</protein>
<proteinExistence type="predicted"/>
<name>A0ABP0GH45_CLALP</name>
<keyword evidence="2" id="KW-1185">Reference proteome</keyword>
<organism evidence="1 2">
    <name type="scientific">Clavelina lepadiformis</name>
    <name type="common">Light-bulb sea squirt</name>
    <name type="synonym">Ascidia lepadiformis</name>
    <dbReference type="NCBI Taxonomy" id="159417"/>
    <lineage>
        <taxon>Eukaryota</taxon>
        <taxon>Metazoa</taxon>
        <taxon>Chordata</taxon>
        <taxon>Tunicata</taxon>
        <taxon>Ascidiacea</taxon>
        <taxon>Aplousobranchia</taxon>
        <taxon>Clavelinidae</taxon>
        <taxon>Clavelina</taxon>
    </lineage>
</organism>
<accession>A0ABP0GH45</accession>
<evidence type="ECO:0000313" key="1">
    <source>
        <dbReference type="EMBL" id="CAK8690211.1"/>
    </source>
</evidence>
<dbReference type="Proteomes" id="UP001642483">
    <property type="component" value="Unassembled WGS sequence"/>
</dbReference>
<dbReference type="EMBL" id="CAWYQH010000114">
    <property type="protein sequence ID" value="CAK8690211.1"/>
    <property type="molecule type" value="Genomic_DNA"/>
</dbReference>
<gene>
    <name evidence="1" type="ORF">CVLEPA_LOCUS22845</name>
</gene>